<feature type="region of interest" description="Disordered" evidence="1">
    <location>
        <begin position="1"/>
        <end position="156"/>
    </location>
</feature>
<dbReference type="InterPro" id="IPR036322">
    <property type="entry name" value="WD40_repeat_dom_sf"/>
</dbReference>
<name>A0A9N8E0A1_9STRA</name>
<gene>
    <name evidence="2" type="ORF">SEMRO_518_G158790.1</name>
</gene>
<proteinExistence type="predicted"/>
<feature type="compositionally biased region" description="Low complexity" evidence="1">
    <location>
        <begin position="1928"/>
        <end position="1941"/>
    </location>
</feature>
<feature type="compositionally biased region" description="Basic and acidic residues" evidence="1">
    <location>
        <begin position="1488"/>
        <end position="1500"/>
    </location>
</feature>
<dbReference type="Proteomes" id="UP001153069">
    <property type="component" value="Unassembled WGS sequence"/>
</dbReference>
<keyword evidence="3" id="KW-1185">Reference proteome</keyword>
<reference evidence="2" key="1">
    <citation type="submission" date="2020-06" db="EMBL/GenBank/DDBJ databases">
        <authorList>
            <consortium name="Plant Systems Biology data submission"/>
        </authorList>
    </citation>
    <scope>NUCLEOTIDE SEQUENCE</scope>
    <source>
        <strain evidence="2">D6</strain>
    </source>
</reference>
<sequence length="2364" mass="253642">MKSGAGGEGSSSKKTAPKSRDKGKSSSGTRRKTSDGPPSSRSKETTSLSALKTSGRRSSKTGDETASAFSGGSGGSKNRKGAAAASNTRTRSPPRDADEGNVASGSLKKKGSTAGRRKSGNDGGFTPDATSMWDAPSFFGSSTKNEPSSFAASAFDTPGGGGGCGGGGGSTGDLNDAAFADSTFFSPAAFGDDTARKTDKKSLADFDPQNTFSSDSAFGSASSHRSSLDMTPIKDPPRRKVGKLSLVKRTVFPQHFACQPVMNPANGNMIFCTSRDGEMLLVEVDPSRNYVQVLSSPILTPELHRKVTNKYSRSAYGIDNVLKLCVGMHQSHGQPRVRIVAVIDLLVLDSKHILRAIAVWQWGYGTSQPVALQFLLSPPSGTDYAYDPESILAADNLVFVAGASAKGPCVFMCKPSVRESWSANFLGPSGKITSMAVTSNPKRKHPYLAVGMADGSLSVWSYAVALRQAASKKNEPFRRLLYPLCRLDALWVLKGLQPTNFAEEKRPKGDVAEQQVDAGICTSLQWLPPQPACSSLLLLAAGFQGGFAVFHVALPLVADEKTGKFSPSANPQMQSTQLAATPQIHPFSAVRLSTQQQDLYVSWVSFGPHNNPCLSLLMHKRSADDEPGRIVLGAINVTEYRKGSKPKESLASFKMLATMAWRSKSKAFPSGLLPSGNDVLYHSAAGVAELHPSFSSSISDPTVQSLKHPVFSHPPGVDSMGEVLGTDTTSDKEGVLHVFSVNQSDWVESDSDEQPKTLHWSRPARRHWLCRTLCGDRKETQPDEEANQFDDDEEHAVGGGVSSVICELESKALSGLSPCRIVRCRGTAVVAVPFRPALGHHVATGPLSNLSSDCVSIALVEEAKAGPASIEVVEGRDVVFVPSRDSTIRSLVLGRDGSSLSCYQKTSSGWDKGKDFRPILGVDADDSFVEAQRVFFLKNDTKHGLAVVGKRYSDGLTCILCGPWGGADQISGDSWTALLPELSPRESCLWLDEGEDIQSIISLPNRPDVSPKFAVSTTRRVLILSSTLSVLAESTMEVNGAMAPLGSSAVAFSTRDARIRYLCCLRGKLSSGIIVTLPTQLGSASSLLLALRSDRILYLRWHSGSSLIEFKDDPNSFLLPMVSTKPVLVLEPLVANAICEGATNGQSTELLRLVIERFGRKVSSISHGEEEGVGNKGSAITPRVYELLSKHGLKHASSWLLTGSVQFDRSTNSKILPPWIPNSAKKEAAYNGDALLHLVANGDQYLSEYVRDPDPNRQSNLPRCADSTSFLCREFGLEALANGQTDDAFKMLDLVGSESTECMLLQLSLLRAINSSNETELFKALSGFDTGSLSMSSKFPTATASMAAVAASMAAGGGGDLKGWMKPLAPSLQKGTHFQRSRQRLLEERALSGYGSSRRQSTAADRFWQDPCSESKHIWNEGPGKEKENLLVLDSVEDWLGRRQPLLLGKAGVKDAEERGEVALAKILKMDEKEDDEAEEAEDADAESDTKGWDDRVGEGREDEENLSGYFRFWEGEDDEIAWRTEGFTDLSRFQCKANVVGQGGALALQPTTSSVDEGEEGKVKPLYDLVFEDPGDEEATGLAIAATRGSSIDVGILHQPERGGRQRCTLEFWYYLPTQSLTKELVLARRSMGADADDFSKVCIASNKRSMLWDLVLLKSGELEVRTCGGTVLRSTSEKTAGDDEETKKELVSFERWNHVCVAFSSKGFDKISKCTVSLYMMGIAVGSAETSMLPPEPTAENLGSKVDKLMEKSHLVFGLTPIAGFRLTEIRVWACERSEDDIKRMLREYLDAAEVRKKKFRVKIGKKGKGGLAPPKSGGKGFLAPPKSSSDTGSLSPPKGELVPPKSGGLAPPKSGGLAPPKSFLPPPKGGSRGGLLAPPKDRQDADSSVATPIEESSTTDQFGLASGTDFEATFGTFGSPDGFQDADASSAPNNDAMDFLGQTDKGGDNDASAWGDLATQQAEEPAATPKKSLWDSAIQLSQQVRSSAAAALIRGPPATRHFGGNRGGLPDLRGRDRYGVGGIAICGSEKTIVWRDEEEPPALTYPIGASGAIVSDQLDDEEGSEFLCCFLAKDKRMVVFELNSRTVVVELQMTTKLNFWRFLPPEAGESTLCFMLITPVGGFHWMPLDDSPRPRQVWKRGSDLQGKKIVSYEEGGSNGLAGPEMISRVGLICVTDSNGTGTLEAWIVPICGDSSAVLVSNDVQGAAFCVREGVAGDSFLPHLALVVEDGDGLKLSICSVLEGESGSVDRGTELTSIPLTEPVSSILEPPTLAMGVFPSSLVCTLGSYVVVLVRASGTMLAYELRNDVLELVASESIEHYVVDAVMRYSAIEGGVEIVMLLSDRDNSKDGRIACYNFRSQA</sequence>
<dbReference type="OrthoDB" id="119388at2759"/>
<feature type="compositionally biased region" description="Low complexity" evidence="1">
    <location>
        <begin position="214"/>
        <end position="225"/>
    </location>
</feature>
<dbReference type="EMBL" id="CAICTM010000517">
    <property type="protein sequence ID" value="CAB9512092.1"/>
    <property type="molecule type" value="Genomic_DNA"/>
</dbReference>
<feature type="compositionally biased region" description="Acidic residues" evidence="1">
    <location>
        <begin position="1473"/>
        <end position="1487"/>
    </location>
</feature>
<evidence type="ECO:0000256" key="1">
    <source>
        <dbReference type="SAM" id="MobiDB-lite"/>
    </source>
</evidence>
<feature type="compositionally biased region" description="Polar residues" evidence="1">
    <location>
        <begin position="36"/>
        <end position="52"/>
    </location>
</feature>
<feature type="region of interest" description="Disordered" evidence="1">
    <location>
        <begin position="1808"/>
        <end position="1956"/>
    </location>
</feature>
<feature type="region of interest" description="Disordered" evidence="1">
    <location>
        <begin position="214"/>
        <end position="240"/>
    </location>
</feature>
<accession>A0A9N8E0A1</accession>
<feature type="region of interest" description="Disordered" evidence="1">
    <location>
        <begin position="1470"/>
        <end position="1502"/>
    </location>
</feature>
<dbReference type="SUPFAM" id="SSF50978">
    <property type="entry name" value="WD40 repeat-like"/>
    <property type="match status" value="1"/>
</dbReference>
<feature type="compositionally biased region" description="Basic residues" evidence="1">
    <location>
        <begin position="107"/>
        <end position="118"/>
    </location>
</feature>
<comment type="caution">
    <text evidence="2">The sequence shown here is derived from an EMBL/GenBank/DDBJ whole genome shotgun (WGS) entry which is preliminary data.</text>
</comment>
<feature type="compositionally biased region" description="Polar residues" evidence="1">
    <location>
        <begin position="1889"/>
        <end position="1904"/>
    </location>
</feature>
<evidence type="ECO:0000313" key="3">
    <source>
        <dbReference type="Proteomes" id="UP001153069"/>
    </source>
</evidence>
<evidence type="ECO:0000313" key="2">
    <source>
        <dbReference type="EMBL" id="CAB9512092.1"/>
    </source>
</evidence>
<protein>
    <submittedName>
        <fullName evidence="2">Uncharacterized protein</fullName>
    </submittedName>
</protein>
<feature type="compositionally biased region" description="Polar residues" evidence="1">
    <location>
        <begin position="139"/>
        <end position="151"/>
    </location>
</feature>
<organism evidence="2 3">
    <name type="scientific">Seminavis robusta</name>
    <dbReference type="NCBI Taxonomy" id="568900"/>
    <lineage>
        <taxon>Eukaryota</taxon>
        <taxon>Sar</taxon>
        <taxon>Stramenopiles</taxon>
        <taxon>Ochrophyta</taxon>
        <taxon>Bacillariophyta</taxon>
        <taxon>Bacillariophyceae</taxon>
        <taxon>Bacillariophycidae</taxon>
        <taxon>Naviculales</taxon>
        <taxon>Naviculaceae</taxon>
        <taxon>Seminavis</taxon>
    </lineage>
</organism>